<dbReference type="PRINTS" id="PR00463">
    <property type="entry name" value="EP450I"/>
</dbReference>
<dbReference type="SUPFAM" id="SSF48264">
    <property type="entry name" value="Cytochrome P450"/>
    <property type="match status" value="1"/>
</dbReference>
<gene>
    <name evidence="7" type="primary">ABSGL_04625.1 scaffold 5475</name>
</gene>
<evidence type="ECO:0008006" key="9">
    <source>
        <dbReference type="Google" id="ProtNLM"/>
    </source>
</evidence>
<dbReference type="GO" id="GO:0016705">
    <property type="term" value="F:oxidoreductase activity, acting on paired donors, with incorporation or reduction of molecular oxygen"/>
    <property type="evidence" value="ECO:0007669"/>
    <property type="project" value="InterPro"/>
</dbReference>
<keyword evidence="5 6" id="KW-0349">Heme</keyword>
<reference evidence="7" key="1">
    <citation type="submission" date="2016-04" db="EMBL/GenBank/DDBJ databases">
        <authorList>
            <person name="Evans L.H."/>
            <person name="Alamgir A."/>
            <person name="Owens N."/>
            <person name="Weber N.D."/>
            <person name="Virtaneva K."/>
            <person name="Barbian K."/>
            <person name="Babar A."/>
            <person name="Rosenke K."/>
        </authorList>
    </citation>
    <scope>NUCLEOTIDE SEQUENCE [LARGE SCALE GENOMIC DNA]</scope>
    <source>
        <strain evidence="7">CBS 101.48</strain>
    </source>
</reference>
<dbReference type="InterPro" id="IPR002401">
    <property type="entry name" value="Cyt_P450_E_grp-I"/>
</dbReference>
<keyword evidence="6" id="KW-0503">Monooxygenase</keyword>
<dbReference type="GO" id="GO:0005506">
    <property type="term" value="F:iron ion binding"/>
    <property type="evidence" value="ECO:0007669"/>
    <property type="project" value="InterPro"/>
</dbReference>
<evidence type="ECO:0000313" key="7">
    <source>
        <dbReference type="EMBL" id="SAL99054.1"/>
    </source>
</evidence>
<dbReference type="Proteomes" id="UP000078561">
    <property type="component" value="Unassembled WGS sequence"/>
</dbReference>
<dbReference type="AlphaFoldDB" id="A0A163JFW2"/>
<dbReference type="InterPro" id="IPR017972">
    <property type="entry name" value="Cyt_P450_CS"/>
</dbReference>
<dbReference type="EMBL" id="LT552383">
    <property type="protein sequence ID" value="SAL99054.1"/>
    <property type="molecule type" value="Genomic_DNA"/>
</dbReference>
<evidence type="ECO:0000256" key="2">
    <source>
        <dbReference type="ARBA" id="ARBA00010617"/>
    </source>
</evidence>
<dbReference type="PROSITE" id="PS00086">
    <property type="entry name" value="CYTOCHROME_P450"/>
    <property type="match status" value="1"/>
</dbReference>
<proteinExistence type="inferred from homology"/>
<evidence type="ECO:0000256" key="4">
    <source>
        <dbReference type="ARBA" id="ARBA00023004"/>
    </source>
</evidence>
<dbReference type="InterPro" id="IPR036396">
    <property type="entry name" value="Cyt_P450_sf"/>
</dbReference>
<evidence type="ECO:0000313" key="8">
    <source>
        <dbReference type="Proteomes" id="UP000078561"/>
    </source>
</evidence>
<dbReference type="OrthoDB" id="1844152at2759"/>
<comment type="cofactor">
    <cofactor evidence="1 5">
        <name>heme</name>
        <dbReference type="ChEBI" id="CHEBI:30413"/>
    </cofactor>
</comment>
<keyword evidence="6" id="KW-0560">Oxidoreductase</keyword>
<accession>A0A163JFW2</accession>
<comment type="similarity">
    <text evidence="2 6">Belongs to the cytochrome P450 family.</text>
</comment>
<keyword evidence="8" id="KW-1185">Reference proteome</keyword>
<feature type="binding site" description="axial binding residue" evidence="5">
    <location>
        <position position="212"/>
    </location>
    <ligand>
        <name>heme</name>
        <dbReference type="ChEBI" id="CHEBI:30413"/>
    </ligand>
    <ligandPart>
        <name>Fe</name>
        <dbReference type="ChEBI" id="CHEBI:18248"/>
    </ligandPart>
</feature>
<dbReference type="GO" id="GO:0020037">
    <property type="term" value="F:heme binding"/>
    <property type="evidence" value="ECO:0007669"/>
    <property type="project" value="InterPro"/>
</dbReference>
<evidence type="ECO:0000256" key="1">
    <source>
        <dbReference type="ARBA" id="ARBA00001971"/>
    </source>
</evidence>
<dbReference type="Gene3D" id="1.10.630.10">
    <property type="entry name" value="Cytochrome P450"/>
    <property type="match status" value="2"/>
</dbReference>
<dbReference type="InterPro" id="IPR001128">
    <property type="entry name" value="Cyt_P450"/>
</dbReference>
<dbReference type="Pfam" id="PF00067">
    <property type="entry name" value="p450"/>
    <property type="match status" value="1"/>
</dbReference>
<dbReference type="GO" id="GO:0004497">
    <property type="term" value="F:monooxygenase activity"/>
    <property type="evidence" value="ECO:0007669"/>
    <property type="project" value="UniProtKB-KW"/>
</dbReference>
<evidence type="ECO:0000256" key="3">
    <source>
        <dbReference type="ARBA" id="ARBA00022723"/>
    </source>
</evidence>
<name>A0A163JFW2_ABSGL</name>
<sequence>MFQDISGEFKLNIWHQVFPWYHEKYMKWRYPSLGDMKKNRASIKAAVEKELERRLESDTDEDDLLQYIIKTHSMKNTASSVESLTTYIQIMFFVGVLTTVGSTIALIQVVANDPSLIKQLLEEQEKAIDDEIEAQQLQNDDMDRNAFLVKNAAHIYRRLAKLDSLLREGFRQTKVETDQMEEFKPFRFVDRQAPSTKVGSDFLLFGMGKHACPGRWFAIHQMKGVITCLIRNYEITALKSGGIELTKRCPGNVKLDIV</sequence>
<evidence type="ECO:0000256" key="6">
    <source>
        <dbReference type="RuleBase" id="RU000461"/>
    </source>
</evidence>
<dbReference type="PANTHER" id="PTHR46206">
    <property type="entry name" value="CYTOCHROME P450"/>
    <property type="match status" value="1"/>
</dbReference>
<evidence type="ECO:0000256" key="5">
    <source>
        <dbReference type="PIRSR" id="PIRSR602401-1"/>
    </source>
</evidence>
<dbReference type="InParanoid" id="A0A163JFW2"/>
<keyword evidence="3 5" id="KW-0479">Metal-binding</keyword>
<organism evidence="7">
    <name type="scientific">Absidia glauca</name>
    <name type="common">Pin mould</name>
    <dbReference type="NCBI Taxonomy" id="4829"/>
    <lineage>
        <taxon>Eukaryota</taxon>
        <taxon>Fungi</taxon>
        <taxon>Fungi incertae sedis</taxon>
        <taxon>Mucoromycota</taxon>
        <taxon>Mucoromycotina</taxon>
        <taxon>Mucoromycetes</taxon>
        <taxon>Mucorales</taxon>
        <taxon>Cunninghamellaceae</taxon>
        <taxon>Absidia</taxon>
    </lineage>
</organism>
<keyword evidence="4 5" id="KW-0408">Iron</keyword>
<protein>
    <recommendedName>
        <fullName evidence="9">Cytochrome P450</fullName>
    </recommendedName>
</protein>
<dbReference type="STRING" id="4829.A0A163JFW2"/>